<evidence type="ECO:0000256" key="2">
    <source>
        <dbReference type="ARBA" id="ARBA00022679"/>
    </source>
</evidence>
<comment type="caution">
    <text evidence="6">The sequence shown here is derived from an EMBL/GenBank/DDBJ whole genome shotgun (WGS) entry which is preliminary data.</text>
</comment>
<dbReference type="SUPFAM" id="SSF55718">
    <property type="entry name" value="SCP-like"/>
    <property type="match status" value="1"/>
</dbReference>
<evidence type="ECO:0000313" key="6">
    <source>
        <dbReference type="EMBL" id="RZE18860.1"/>
    </source>
</evidence>
<dbReference type="Pfam" id="PF13527">
    <property type="entry name" value="Acetyltransf_9"/>
    <property type="match status" value="1"/>
</dbReference>
<dbReference type="GO" id="GO:0030649">
    <property type="term" value="P:aminoglycoside antibiotic catabolic process"/>
    <property type="evidence" value="ECO:0007669"/>
    <property type="project" value="TreeGrafter"/>
</dbReference>
<keyword evidence="3 4" id="KW-0012">Acyltransferase</keyword>
<evidence type="ECO:0000256" key="4">
    <source>
        <dbReference type="HAMAP-Rule" id="MF_01812"/>
    </source>
</evidence>
<reference evidence="6 7" key="1">
    <citation type="submission" date="2017-12" db="EMBL/GenBank/DDBJ databases">
        <title>Population genomics insights into the ecological differentiation and adaptive evolution in streptomycetes.</title>
        <authorList>
            <person name="Li Y."/>
            <person name="Huang Y."/>
        </authorList>
    </citation>
    <scope>NUCLEOTIDE SEQUENCE [LARGE SCALE GENOMIC DNA]</scope>
    <source>
        <strain evidence="6 7">NBRC 100770</strain>
    </source>
</reference>
<organism evidence="6 7">
    <name type="scientific">Streptomyces albidoflavus</name>
    <dbReference type="NCBI Taxonomy" id="1886"/>
    <lineage>
        <taxon>Bacteria</taxon>
        <taxon>Bacillati</taxon>
        <taxon>Actinomycetota</taxon>
        <taxon>Actinomycetes</taxon>
        <taxon>Kitasatosporales</taxon>
        <taxon>Streptomycetaceae</taxon>
        <taxon>Streptomyces</taxon>
        <taxon>Streptomyces albidoflavus group</taxon>
    </lineage>
</organism>
<dbReference type="InterPro" id="IPR051554">
    <property type="entry name" value="Acetyltransferase_Eis"/>
</dbReference>
<name>A0A8G1ZPN5_9ACTN</name>
<sequence length="409" mass="44139">MTSGAEVLRAEDWDQWYSTLELAFGGVPEAPEERELYQRLTEPERSLVVWDGSEVVGTAGAFTFRVTVPGGRPVAAAGVTMVGVAPTHRRRGILTAMMRRQLDDVRARGEALAMLTASEPGIYGRFGYGIATMRLSAEIDTAQVRLTVPEGTDEVVLRRADPREALKVCEEVYARQVAGRPGMLVRAPGWEEQGLLDPPGNRAGGSPLQCVLAERDGEVVGYTRYRTHPSWGLGGPDGAVTVQDLEASGPAAHAALLRYLCGIDLMRTVKLPSRPVDDAWQYLVSDARRCVPRLGDVLQVRLVEVGAALQQRSYQAPLDVVLEVTDAFCPWNEGRWRLSADAEGAACERTEAEPDLALSVRELGAAYLGGVPLSGLAAAGRVRELRPGALARTSTAFGSDVAPWLPHGF</sequence>
<dbReference type="RefSeq" id="WP_078503808.1">
    <property type="nucleotide sequence ID" value="NZ_CP108379.1"/>
</dbReference>
<dbReference type="Proteomes" id="UP000292693">
    <property type="component" value="Unassembled WGS sequence"/>
</dbReference>
<feature type="binding site" evidence="4">
    <location>
        <begin position="82"/>
        <end position="84"/>
    </location>
    <ligand>
        <name>acetyl-CoA</name>
        <dbReference type="ChEBI" id="CHEBI:57288"/>
    </ligand>
</feature>
<feature type="binding site" evidence="4">
    <location>
        <begin position="90"/>
        <end position="95"/>
    </location>
    <ligand>
        <name>acetyl-CoA</name>
        <dbReference type="ChEBI" id="CHEBI:57288"/>
    </ligand>
</feature>
<keyword evidence="2 4" id="KW-0808">Transferase</keyword>
<protein>
    <submittedName>
        <fullName evidence="6">GNAT family N-acetyltransferase</fullName>
    </submittedName>
</protein>
<dbReference type="InterPro" id="IPR041380">
    <property type="entry name" value="Acetyltransf_17"/>
</dbReference>
<dbReference type="Pfam" id="PF17668">
    <property type="entry name" value="Acetyltransf_17"/>
    <property type="match status" value="1"/>
</dbReference>
<dbReference type="GO" id="GO:0034069">
    <property type="term" value="F:aminoglycoside N-acetyltransferase activity"/>
    <property type="evidence" value="ECO:0007669"/>
    <property type="project" value="TreeGrafter"/>
</dbReference>
<comment type="similarity">
    <text evidence="1 4">Belongs to the acetyltransferase Eis family.</text>
</comment>
<dbReference type="CDD" id="cd04301">
    <property type="entry name" value="NAT_SF"/>
    <property type="match status" value="1"/>
</dbReference>
<dbReference type="PANTHER" id="PTHR37817">
    <property type="entry name" value="N-ACETYLTRANSFERASE EIS"/>
    <property type="match status" value="1"/>
</dbReference>
<dbReference type="PANTHER" id="PTHR37817:SF1">
    <property type="entry name" value="N-ACETYLTRANSFERASE EIS"/>
    <property type="match status" value="1"/>
</dbReference>
<feature type="active site" description="Proton acceptor; via carboxylate" evidence="4">
    <location>
        <position position="409"/>
    </location>
</feature>
<feature type="domain" description="N-acetyltransferase" evidence="5">
    <location>
        <begin position="3"/>
        <end position="149"/>
    </location>
</feature>
<evidence type="ECO:0000259" key="5">
    <source>
        <dbReference type="PROSITE" id="PS51186"/>
    </source>
</evidence>
<comment type="subunit">
    <text evidence="4">Homohexamer; trimer of dimers.</text>
</comment>
<accession>A0A8G1ZPN5</accession>
<dbReference type="Gene3D" id="3.40.630.30">
    <property type="match status" value="2"/>
</dbReference>
<dbReference type="AlphaFoldDB" id="A0A8G1ZPN5"/>
<feature type="active site" description="Proton donor" evidence="4">
    <location>
        <position position="123"/>
    </location>
</feature>
<dbReference type="InterPro" id="IPR016181">
    <property type="entry name" value="Acyl_CoA_acyltransferase"/>
</dbReference>
<dbReference type="PROSITE" id="PS51186">
    <property type="entry name" value="GNAT"/>
    <property type="match status" value="1"/>
</dbReference>
<evidence type="ECO:0000313" key="7">
    <source>
        <dbReference type="Proteomes" id="UP000292693"/>
    </source>
</evidence>
<dbReference type="InterPro" id="IPR025559">
    <property type="entry name" value="Eis_dom"/>
</dbReference>
<dbReference type="Gene3D" id="3.30.1050.10">
    <property type="entry name" value="SCP2 sterol-binding domain"/>
    <property type="match status" value="1"/>
</dbReference>
<dbReference type="InterPro" id="IPR036527">
    <property type="entry name" value="SCP2_sterol-bd_dom_sf"/>
</dbReference>
<dbReference type="InterPro" id="IPR022902">
    <property type="entry name" value="NAcTrfase_Eis"/>
</dbReference>
<dbReference type="NCBIfam" id="NF002367">
    <property type="entry name" value="PRK01346.1-4"/>
    <property type="match status" value="1"/>
</dbReference>
<evidence type="ECO:0000256" key="1">
    <source>
        <dbReference type="ARBA" id="ARBA00009213"/>
    </source>
</evidence>
<dbReference type="Pfam" id="PF13530">
    <property type="entry name" value="SCP2_2"/>
    <property type="match status" value="1"/>
</dbReference>
<dbReference type="InterPro" id="IPR000182">
    <property type="entry name" value="GNAT_dom"/>
</dbReference>
<dbReference type="HAMAP" id="MF_01812">
    <property type="entry name" value="Eis"/>
    <property type="match status" value="1"/>
</dbReference>
<dbReference type="EMBL" id="PKLL01000025">
    <property type="protein sequence ID" value="RZE18860.1"/>
    <property type="molecule type" value="Genomic_DNA"/>
</dbReference>
<feature type="binding site" evidence="4">
    <location>
        <begin position="118"/>
        <end position="119"/>
    </location>
    <ligand>
        <name>acetyl-CoA</name>
        <dbReference type="ChEBI" id="CHEBI:57288"/>
    </ligand>
</feature>
<proteinExistence type="inferred from homology"/>
<dbReference type="SUPFAM" id="SSF55729">
    <property type="entry name" value="Acyl-CoA N-acyltransferases (Nat)"/>
    <property type="match status" value="1"/>
</dbReference>
<gene>
    <name evidence="6" type="ORF">C0Q92_22490</name>
</gene>
<evidence type="ECO:0000256" key="3">
    <source>
        <dbReference type="ARBA" id="ARBA00023315"/>
    </source>
</evidence>